<dbReference type="InterPro" id="IPR020846">
    <property type="entry name" value="MFS_dom"/>
</dbReference>
<dbReference type="Proteomes" id="UP001147782">
    <property type="component" value="Unassembled WGS sequence"/>
</dbReference>
<dbReference type="InterPro" id="IPR051788">
    <property type="entry name" value="MFS_Transporter"/>
</dbReference>
<comment type="caution">
    <text evidence="10">The sequence shown here is derived from an EMBL/GenBank/DDBJ whole genome shotgun (WGS) entry which is preliminary data.</text>
</comment>
<evidence type="ECO:0000256" key="7">
    <source>
        <dbReference type="SAM" id="MobiDB-lite"/>
    </source>
</evidence>
<evidence type="ECO:0000313" key="10">
    <source>
        <dbReference type="EMBL" id="KAJ5379854.1"/>
    </source>
</evidence>
<dbReference type="GO" id="GO:0016020">
    <property type="term" value="C:membrane"/>
    <property type="evidence" value="ECO:0007669"/>
    <property type="project" value="TreeGrafter"/>
</dbReference>
<evidence type="ECO:0000256" key="5">
    <source>
        <dbReference type="ARBA" id="ARBA00022989"/>
    </source>
</evidence>
<evidence type="ECO:0000313" key="11">
    <source>
        <dbReference type="Proteomes" id="UP001147782"/>
    </source>
</evidence>
<dbReference type="PROSITE" id="PS50850">
    <property type="entry name" value="MFS"/>
    <property type="match status" value="1"/>
</dbReference>
<evidence type="ECO:0000256" key="2">
    <source>
        <dbReference type="ARBA" id="ARBA00008335"/>
    </source>
</evidence>
<accession>A0A9W9VGG8</accession>
<feature type="transmembrane region" description="Helical" evidence="8">
    <location>
        <begin position="342"/>
        <end position="360"/>
    </location>
</feature>
<keyword evidence="11" id="KW-1185">Reference proteome</keyword>
<proteinExistence type="inferred from homology"/>
<feature type="transmembrane region" description="Helical" evidence="8">
    <location>
        <begin position="399"/>
        <end position="423"/>
    </location>
</feature>
<feature type="transmembrane region" description="Helical" evidence="8">
    <location>
        <begin position="366"/>
        <end position="387"/>
    </location>
</feature>
<evidence type="ECO:0000256" key="1">
    <source>
        <dbReference type="ARBA" id="ARBA00004127"/>
    </source>
</evidence>
<feature type="transmembrane region" description="Helical" evidence="8">
    <location>
        <begin position="168"/>
        <end position="190"/>
    </location>
</feature>
<gene>
    <name evidence="10" type="ORF">N7496_002282</name>
</gene>
<evidence type="ECO:0000256" key="4">
    <source>
        <dbReference type="ARBA" id="ARBA00022692"/>
    </source>
</evidence>
<dbReference type="SUPFAM" id="SSF103473">
    <property type="entry name" value="MFS general substrate transporter"/>
    <property type="match status" value="1"/>
</dbReference>
<dbReference type="Gene3D" id="1.20.1250.20">
    <property type="entry name" value="MFS general substrate transporter like domains"/>
    <property type="match status" value="2"/>
</dbReference>
<dbReference type="EMBL" id="JAPZBS010000002">
    <property type="protein sequence ID" value="KAJ5379854.1"/>
    <property type="molecule type" value="Genomic_DNA"/>
</dbReference>
<dbReference type="GeneID" id="81434390"/>
<feature type="transmembrane region" description="Helical" evidence="8">
    <location>
        <begin position="272"/>
        <end position="295"/>
    </location>
</feature>
<dbReference type="InterPro" id="IPR036259">
    <property type="entry name" value="MFS_trans_sf"/>
</dbReference>
<dbReference type="OrthoDB" id="413079at2759"/>
<feature type="transmembrane region" description="Helical" evidence="8">
    <location>
        <begin position="429"/>
        <end position="448"/>
    </location>
</feature>
<feature type="transmembrane region" description="Helical" evidence="8">
    <location>
        <begin position="315"/>
        <end position="335"/>
    </location>
</feature>
<keyword evidence="3" id="KW-0813">Transport</keyword>
<feature type="transmembrane region" description="Helical" evidence="8">
    <location>
        <begin position="202"/>
        <end position="223"/>
    </location>
</feature>
<keyword evidence="4 8" id="KW-0812">Transmembrane</keyword>
<feature type="compositionally biased region" description="Polar residues" evidence="7">
    <location>
        <begin position="25"/>
        <end position="34"/>
    </location>
</feature>
<dbReference type="Pfam" id="PF07690">
    <property type="entry name" value="MFS_1"/>
    <property type="match status" value="1"/>
</dbReference>
<evidence type="ECO:0000259" key="9">
    <source>
        <dbReference type="PROSITE" id="PS50850"/>
    </source>
</evidence>
<dbReference type="PANTHER" id="PTHR23514:SF3">
    <property type="entry name" value="BYPASS OF STOP CODON PROTEIN 6"/>
    <property type="match status" value="1"/>
</dbReference>
<feature type="domain" description="Major facilitator superfamily (MFS) profile" evidence="9">
    <location>
        <begin position="50"/>
        <end position="455"/>
    </location>
</feature>
<protein>
    <recommendedName>
        <fullName evidence="9">Major facilitator superfamily (MFS) profile domain-containing protein</fullName>
    </recommendedName>
</protein>
<dbReference type="InterPro" id="IPR011701">
    <property type="entry name" value="MFS"/>
</dbReference>
<organism evidence="10 11">
    <name type="scientific">Penicillium cataractarum</name>
    <dbReference type="NCBI Taxonomy" id="2100454"/>
    <lineage>
        <taxon>Eukaryota</taxon>
        <taxon>Fungi</taxon>
        <taxon>Dikarya</taxon>
        <taxon>Ascomycota</taxon>
        <taxon>Pezizomycotina</taxon>
        <taxon>Eurotiomycetes</taxon>
        <taxon>Eurotiomycetidae</taxon>
        <taxon>Eurotiales</taxon>
        <taxon>Aspergillaceae</taxon>
        <taxon>Penicillium</taxon>
    </lineage>
</organism>
<feature type="region of interest" description="Disordered" evidence="7">
    <location>
        <begin position="1"/>
        <end position="39"/>
    </location>
</feature>
<keyword evidence="5 8" id="KW-1133">Transmembrane helix</keyword>
<feature type="transmembrane region" description="Helical" evidence="8">
    <location>
        <begin position="111"/>
        <end position="131"/>
    </location>
</feature>
<sequence length="455" mass="49035">MAPMNEIEPVSDIQELPNRPGPSSPLDTSPSNIQRQEKQRWNIPKSNIPKVAATYWCFILLGANDSSYGVLIPHLETYYGVSYLQVSLVFLSPIIGFIISTLTNHTLHTLLGTRGVAAIGGICQLIAYIVSSFHPPFYALILAYALVGLGAGFKNATWNSFISGLEHANELLGLLHGFYGLGATVLPALASSLLSSKNWQWFMIYYILIGMAASDLALSVTVFRSHDAQKYYAAHEIEMHAQPSSAEASDNIERQAGRKSESVTLQCVKNKVVLLCSCYLLAYVGSEVSLGGWLVTFMTKVRHGNSFDSGMTSTGFWAGIAIGRMVLGFVTGRFLKSEKHAVVYYLGAAIVLELLFWLIPSFVASAISAAFLGFFLGPLFPAAIICISKLLPRSIQVSAIGICAAVGASGASIVPFAVGAIAQAKGVKALQPVILGCLVLCTIIWILMPRLPPRK</sequence>
<feature type="transmembrane region" description="Helical" evidence="8">
    <location>
        <begin position="137"/>
        <end position="156"/>
    </location>
</feature>
<name>A0A9W9VGG8_9EURO</name>
<reference evidence="10" key="1">
    <citation type="submission" date="2022-11" db="EMBL/GenBank/DDBJ databases">
        <authorList>
            <person name="Petersen C."/>
        </authorList>
    </citation>
    <scope>NUCLEOTIDE SEQUENCE</scope>
    <source>
        <strain evidence="10">IBT 29864</strain>
    </source>
</reference>
<evidence type="ECO:0000256" key="8">
    <source>
        <dbReference type="SAM" id="Phobius"/>
    </source>
</evidence>
<dbReference type="GO" id="GO:0012505">
    <property type="term" value="C:endomembrane system"/>
    <property type="evidence" value="ECO:0007669"/>
    <property type="project" value="UniProtKB-SubCell"/>
</dbReference>
<evidence type="ECO:0000256" key="3">
    <source>
        <dbReference type="ARBA" id="ARBA00022448"/>
    </source>
</evidence>
<feature type="transmembrane region" description="Helical" evidence="8">
    <location>
        <begin position="78"/>
        <end position="99"/>
    </location>
</feature>
<dbReference type="RefSeq" id="XP_056557425.1">
    <property type="nucleotide sequence ID" value="XM_056695213.1"/>
</dbReference>
<dbReference type="AlphaFoldDB" id="A0A9W9VGG8"/>
<comment type="subcellular location">
    <subcellularLocation>
        <location evidence="1">Endomembrane system</location>
        <topology evidence="1">Multi-pass membrane protein</topology>
    </subcellularLocation>
</comment>
<reference evidence="10" key="2">
    <citation type="journal article" date="2023" name="IMA Fungus">
        <title>Comparative genomic study of the Penicillium genus elucidates a diverse pangenome and 15 lateral gene transfer events.</title>
        <authorList>
            <person name="Petersen C."/>
            <person name="Sorensen T."/>
            <person name="Nielsen M.R."/>
            <person name="Sondergaard T.E."/>
            <person name="Sorensen J.L."/>
            <person name="Fitzpatrick D.A."/>
            <person name="Frisvad J.C."/>
            <person name="Nielsen K.L."/>
        </authorList>
    </citation>
    <scope>NUCLEOTIDE SEQUENCE</scope>
    <source>
        <strain evidence="10">IBT 29864</strain>
    </source>
</reference>
<keyword evidence="6 8" id="KW-0472">Membrane</keyword>
<evidence type="ECO:0000256" key="6">
    <source>
        <dbReference type="ARBA" id="ARBA00023136"/>
    </source>
</evidence>
<dbReference type="PANTHER" id="PTHR23514">
    <property type="entry name" value="BYPASS OF STOP CODON PROTEIN 6"/>
    <property type="match status" value="1"/>
</dbReference>
<dbReference type="GO" id="GO:0022857">
    <property type="term" value="F:transmembrane transporter activity"/>
    <property type="evidence" value="ECO:0007669"/>
    <property type="project" value="InterPro"/>
</dbReference>
<comment type="similarity">
    <text evidence="2">Belongs to the major facilitator superfamily.</text>
</comment>
<dbReference type="FunFam" id="1.20.1250.20:FF:000286">
    <property type="entry name" value="MFS efflux transporter"/>
    <property type="match status" value="1"/>
</dbReference>